<dbReference type="EMBL" id="PFAO01000061">
    <property type="protein sequence ID" value="PIT94882.1"/>
    <property type="molecule type" value="Genomic_DNA"/>
</dbReference>
<dbReference type="AlphaFoldDB" id="A0A2M6WQ38"/>
<evidence type="ECO:0008006" key="3">
    <source>
        <dbReference type="Google" id="ProtNLM"/>
    </source>
</evidence>
<dbReference type="InterPro" id="IPR015797">
    <property type="entry name" value="NUDIX_hydrolase-like_dom_sf"/>
</dbReference>
<reference evidence="2" key="1">
    <citation type="submission" date="2017-09" db="EMBL/GenBank/DDBJ databases">
        <title>Depth-based differentiation of microbial function through sediment-hosted aquifers and enrichment of novel symbionts in the deep terrestrial subsurface.</title>
        <authorList>
            <person name="Probst A.J."/>
            <person name="Ladd B."/>
            <person name="Jarett J.K."/>
            <person name="Geller-Mcgrath D.E."/>
            <person name="Sieber C.M.K."/>
            <person name="Emerson J.B."/>
            <person name="Anantharaman K."/>
            <person name="Thomas B.C."/>
            <person name="Malmstrom R."/>
            <person name="Stieglmeier M."/>
            <person name="Klingl A."/>
            <person name="Woyke T."/>
            <person name="Ryan C.M."/>
            <person name="Banfield J.F."/>
        </authorList>
    </citation>
    <scope>NUCLEOTIDE SEQUENCE [LARGE SCALE GENOMIC DNA]</scope>
</reference>
<feature type="non-terminal residue" evidence="1">
    <location>
        <position position="124"/>
    </location>
</feature>
<dbReference type="SUPFAM" id="SSF55811">
    <property type="entry name" value="Nudix"/>
    <property type="match status" value="1"/>
</dbReference>
<accession>A0A2M6WQ38</accession>
<sequence>MLAEKPQKCFSLKLIIKLKFMNNLNWAQFNKGVFLVNVLGIVYNPKNKMILIGRRENDPYIKELSWVFPGGRPGYDLNLEDYLRSEIKIKTGVEVRINKIFYAKTYPEKREFLSIYYLCEVMGG</sequence>
<evidence type="ECO:0000313" key="1">
    <source>
        <dbReference type="EMBL" id="PIT94882.1"/>
    </source>
</evidence>
<proteinExistence type="predicted"/>
<organism evidence="1 2">
    <name type="scientific">Candidatus Falkowbacteria bacterium CG10_big_fil_rev_8_21_14_0_10_38_22</name>
    <dbReference type="NCBI Taxonomy" id="1974564"/>
    <lineage>
        <taxon>Bacteria</taxon>
        <taxon>Candidatus Falkowiibacteriota</taxon>
    </lineage>
</organism>
<comment type="caution">
    <text evidence="1">The sequence shown here is derived from an EMBL/GenBank/DDBJ whole genome shotgun (WGS) entry which is preliminary data.</text>
</comment>
<protein>
    <recommendedName>
        <fullName evidence="3">Nudix hydrolase domain-containing protein</fullName>
    </recommendedName>
</protein>
<dbReference type="Gene3D" id="3.90.79.10">
    <property type="entry name" value="Nucleoside Triphosphate Pyrophosphohydrolase"/>
    <property type="match status" value="1"/>
</dbReference>
<name>A0A2M6WQ38_9BACT</name>
<gene>
    <name evidence="1" type="ORF">COT96_02505</name>
</gene>
<dbReference type="Proteomes" id="UP000228964">
    <property type="component" value="Unassembled WGS sequence"/>
</dbReference>
<evidence type="ECO:0000313" key="2">
    <source>
        <dbReference type="Proteomes" id="UP000228964"/>
    </source>
</evidence>